<reference evidence="2" key="2">
    <citation type="submission" date="2016-01" db="EMBL/GenBank/DDBJ databases">
        <title>Six Aerococcus type strain genome sequencing and assembly using PacBio and Illumina Hiseq.</title>
        <authorList>
            <person name="Carkaci D."/>
            <person name="Dargis R."/>
            <person name="Nielsen X.C."/>
            <person name="Skovgaard O."/>
            <person name="Fuursted K."/>
            <person name="Christensen J.J."/>
        </authorList>
    </citation>
    <scope>NUCLEOTIDE SEQUENCE [LARGE SCALE GENOMIC DNA]</scope>
    <source>
        <strain evidence="2">CCUG43001</strain>
    </source>
</reference>
<keyword evidence="2" id="KW-1185">Reference proteome</keyword>
<name>A0A0X8FCU1_9LACT</name>
<evidence type="ECO:0008006" key="3">
    <source>
        <dbReference type="Google" id="ProtNLM"/>
    </source>
</evidence>
<dbReference type="InterPro" id="IPR008767">
    <property type="entry name" value="Phage_SPP1_head-tail_adaptor"/>
</dbReference>
<evidence type="ECO:0000313" key="1">
    <source>
        <dbReference type="EMBL" id="AMB94903.1"/>
    </source>
</evidence>
<protein>
    <recommendedName>
        <fullName evidence="3">Phage head-tail adapter protein</fullName>
    </recommendedName>
</protein>
<gene>
    <name evidence="1" type="ORF">AWM72_09110</name>
</gene>
<organism evidence="1 2">
    <name type="scientific">Aerococcus sanguinicola</name>
    <dbReference type="NCBI Taxonomy" id="119206"/>
    <lineage>
        <taxon>Bacteria</taxon>
        <taxon>Bacillati</taxon>
        <taxon>Bacillota</taxon>
        <taxon>Bacilli</taxon>
        <taxon>Lactobacillales</taxon>
        <taxon>Aerococcaceae</taxon>
        <taxon>Aerococcus</taxon>
    </lineage>
</organism>
<dbReference type="Proteomes" id="UP000069912">
    <property type="component" value="Chromosome"/>
</dbReference>
<proteinExistence type="predicted"/>
<dbReference type="GeneID" id="92904227"/>
<dbReference type="KEGG" id="asan:AWM72_09110"/>
<dbReference type="NCBIfam" id="TIGR01563">
    <property type="entry name" value="gp16_SPP1"/>
    <property type="match status" value="1"/>
</dbReference>
<dbReference type="AlphaFoldDB" id="A0A0X8FCU1"/>
<reference evidence="1 2" key="1">
    <citation type="journal article" date="2016" name="Genome Announc.">
        <title>Complete Genome Sequences of Aerococcus christensenii CCUG 28831T, Aerococcus sanguinicola CCUG 43001T, Aerococcus urinae CCUG 36881T, Aerococcus urinaeequi CCUG 28094T, Aerococcus urinaehominis CCUG 42038 BT, and Aerococcus viridans CCUG 4311T.</title>
        <authorList>
            <person name="Carkaci D."/>
            <person name="Dargis R."/>
            <person name="Nielsen X.C."/>
            <person name="Skovgaard O."/>
            <person name="Fuursted K."/>
            <person name="Christensen J.J."/>
        </authorList>
    </citation>
    <scope>NUCLEOTIDE SEQUENCE [LARGE SCALE GENOMIC DNA]</scope>
    <source>
        <strain evidence="1 2">CCUG43001</strain>
    </source>
</reference>
<dbReference type="EMBL" id="CP014160">
    <property type="protein sequence ID" value="AMB94903.1"/>
    <property type="molecule type" value="Genomic_DNA"/>
</dbReference>
<sequence length="100" mass="11910">MWNDEVILIKSIRYMDKTKNHRYKDKETRVLCKTSSISSSEFYRAAEQGFNPEINIVVHSYEYDGERRVRYKDVVYKVIRSYRASFEETELVCEVAKGVN</sequence>
<dbReference type="RefSeq" id="WP_067976440.1">
    <property type="nucleotide sequence ID" value="NZ_CAJHKM010000003.1"/>
</dbReference>
<evidence type="ECO:0000313" key="2">
    <source>
        <dbReference type="Proteomes" id="UP000069912"/>
    </source>
</evidence>
<accession>A0A0X8FCU1</accession>